<dbReference type="Proteomes" id="UP000053342">
    <property type="component" value="Unassembled WGS sequence"/>
</dbReference>
<evidence type="ECO:0008006" key="5">
    <source>
        <dbReference type="Google" id="ProtNLM"/>
    </source>
</evidence>
<dbReference type="InterPro" id="IPR017850">
    <property type="entry name" value="Alkaline_phosphatase_core_sf"/>
</dbReference>
<dbReference type="GO" id="GO:0009395">
    <property type="term" value="P:phospholipid catabolic process"/>
    <property type="evidence" value="ECO:0007669"/>
    <property type="project" value="TreeGrafter"/>
</dbReference>
<dbReference type="Pfam" id="PF04185">
    <property type="entry name" value="Phosphoesterase"/>
    <property type="match status" value="1"/>
</dbReference>
<dbReference type="OrthoDB" id="5135119at2759"/>
<keyword evidence="1" id="KW-0378">Hydrolase</keyword>
<gene>
    <name evidence="3" type="ORF">PV06_09142</name>
</gene>
<sequence length="325" mass="36927">MKLLTPALLAFLSLATAMPLVDLARSVTSPPKGKWFDRFVVVVFENNNKDVTFGEPYFLNLTTMGMSLGSYYGTTHPSQPNYITMISNTIAGGVYTDADHNTTQMSVIDLFEPAGITWRAYMEGYKPLANGECNPYSIDKETNYVRKHNPFMSFDNIRNNTSRCKNIVNAEEHFARDVSLGADAPQYMYYTPNLLNDAHNTNVSYAARDLRYIMDTMLSNPAFMKNTLITITFDENDIFSPENFGTPNHIYTVLLGNDTLKCYNCIDQQYYNHFSQVVTLEKNWNLTTIPQPDGSEEGWDKWFLPFGMLRTNNNPPACPYTPCQV</sequence>
<proteinExistence type="predicted"/>
<dbReference type="GO" id="GO:0016788">
    <property type="term" value="F:hydrolase activity, acting on ester bonds"/>
    <property type="evidence" value="ECO:0007669"/>
    <property type="project" value="InterPro"/>
</dbReference>
<dbReference type="HOGENOM" id="CLU_027977_0_0_1"/>
<dbReference type="RefSeq" id="XP_016259582.1">
    <property type="nucleotide sequence ID" value="XM_016410560.1"/>
</dbReference>
<protein>
    <recommendedName>
        <fullName evidence="5">Acid phosphatase</fullName>
    </recommendedName>
</protein>
<organism evidence="3 4">
    <name type="scientific">Exophiala oligosperma</name>
    <dbReference type="NCBI Taxonomy" id="215243"/>
    <lineage>
        <taxon>Eukaryota</taxon>
        <taxon>Fungi</taxon>
        <taxon>Dikarya</taxon>
        <taxon>Ascomycota</taxon>
        <taxon>Pezizomycotina</taxon>
        <taxon>Eurotiomycetes</taxon>
        <taxon>Chaetothyriomycetidae</taxon>
        <taxon>Chaetothyriales</taxon>
        <taxon>Herpotrichiellaceae</taxon>
        <taxon>Exophiala</taxon>
    </lineage>
</organism>
<dbReference type="InterPro" id="IPR007312">
    <property type="entry name" value="Phosphoesterase"/>
</dbReference>
<evidence type="ECO:0000256" key="1">
    <source>
        <dbReference type="ARBA" id="ARBA00022801"/>
    </source>
</evidence>
<accession>A0A0D2AGY3</accession>
<keyword evidence="4" id="KW-1185">Reference proteome</keyword>
<evidence type="ECO:0000313" key="3">
    <source>
        <dbReference type="EMBL" id="KIW39366.1"/>
    </source>
</evidence>
<dbReference type="Gene3D" id="3.40.720.10">
    <property type="entry name" value="Alkaline Phosphatase, subunit A"/>
    <property type="match status" value="1"/>
</dbReference>
<dbReference type="GeneID" id="27361216"/>
<dbReference type="AlphaFoldDB" id="A0A0D2AGY3"/>
<reference evidence="3 4" key="1">
    <citation type="submission" date="2015-01" db="EMBL/GenBank/DDBJ databases">
        <title>The Genome Sequence of Exophiala oligosperma CBS72588.</title>
        <authorList>
            <consortium name="The Broad Institute Genomics Platform"/>
            <person name="Cuomo C."/>
            <person name="de Hoog S."/>
            <person name="Gorbushina A."/>
            <person name="Stielow B."/>
            <person name="Teixiera M."/>
            <person name="Abouelleil A."/>
            <person name="Chapman S.B."/>
            <person name="Priest M."/>
            <person name="Young S.K."/>
            <person name="Wortman J."/>
            <person name="Nusbaum C."/>
            <person name="Birren B."/>
        </authorList>
    </citation>
    <scope>NUCLEOTIDE SEQUENCE [LARGE SCALE GENOMIC DNA]</scope>
    <source>
        <strain evidence="3 4">CBS 72588</strain>
    </source>
</reference>
<keyword evidence="2" id="KW-0732">Signal</keyword>
<name>A0A0D2AGY3_9EURO</name>
<feature type="chain" id="PRO_5002238337" description="Acid phosphatase" evidence="2">
    <location>
        <begin position="18"/>
        <end position="325"/>
    </location>
</feature>
<dbReference type="EMBL" id="KN847340">
    <property type="protein sequence ID" value="KIW39366.1"/>
    <property type="molecule type" value="Genomic_DNA"/>
</dbReference>
<dbReference type="STRING" id="215243.A0A0D2AGY3"/>
<dbReference type="PANTHER" id="PTHR31956:SF8">
    <property type="entry name" value="ACID PHOSPHATASE PHOA (AFU_ORTHOLOGUE AFUA_1G03570)"/>
    <property type="match status" value="1"/>
</dbReference>
<feature type="signal peptide" evidence="2">
    <location>
        <begin position="1"/>
        <end position="17"/>
    </location>
</feature>
<evidence type="ECO:0000313" key="4">
    <source>
        <dbReference type="Proteomes" id="UP000053342"/>
    </source>
</evidence>
<dbReference type="VEuPathDB" id="FungiDB:PV06_09142"/>
<dbReference type="PANTHER" id="PTHR31956">
    <property type="entry name" value="NON-SPECIFIC PHOSPHOLIPASE C4-RELATED"/>
    <property type="match status" value="1"/>
</dbReference>
<evidence type="ECO:0000256" key="2">
    <source>
        <dbReference type="SAM" id="SignalP"/>
    </source>
</evidence>